<keyword evidence="2" id="KW-1133">Transmembrane helix</keyword>
<gene>
    <name evidence="4" type="ORF">GGQ68_004664</name>
</gene>
<reference evidence="4 5" key="1">
    <citation type="submission" date="2020-08" db="EMBL/GenBank/DDBJ databases">
        <title>Genomic Encyclopedia of Type Strains, Phase IV (KMG-IV): sequencing the most valuable type-strain genomes for metagenomic binning, comparative biology and taxonomic classification.</title>
        <authorList>
            <person name="Goeker M."/>
        </authorList>
    </citation>
    <scope>NUCLEOTIDE SEQUENCE [LARGE SCALE GENOMIC DNA]</scope>
    <source>
        <strain evidence="4 5">DSM 102235</strain>
    </source>
</reference>
<dbReference type="GO" id="GO:0005737">
    <property type="term" value="C:cytoplasm"/>
    <property type="evidence" value="ECO:0007669"/>
    <property type="project" value="TreeGrafter"/>
</dbReference>
<accession>A0A7W6GUY8</accession>
<name>A0A7W6GUY8_9RHOB</name>
<dbReference type="Proteomes" id="UP000541426">
    <property type="component" value="Unassembled WGS sequence"/>
</dbReference>
<evidence type="ECO:0000256" key="2">
    <source>
        <dbReference type="SAM" id="Phobius"/>
    </source>
</evidence>
<evidence type="ECO:0000259" key="3">
    <source>
        <dbReference type="Pfam" id="PF01266"/>
    </source>
</evidence>
<protein>
    <submittedName>
        <fullName evidence="4">Glycine/D-amino acid oxidase-like deaminating enzyme</fullName>
    </submittedName>
</protein>
<dbReference type="Gene3D" id="3.50.50.60">
    <property type="entry name" value="FAD/NAD(P)-binding domain"/>
    <property type="match status" value="1"/>
</dbReference>
<keyword evidence="5" id="KW-1185">Reference proteome</keyword>
<dbReference type="AlphaFoldDB" id="A0A7W6GUY8"/>
<proteinExistence type="predicted"/>
<dbReference type="GO" id="GO:0016491">
    <property type="term" value="F:oxidoreductase activity"/>
    <property type="evidence" value="ECO:0007669"/>
    <property type="project" value="UniProtKB-KW"/>
</dbReference>
<feature type="domain" description="FAD dependent oxidoreductase" evidence="3">
    <location>
        <begin position="11"/>
        <end position="363"/>
    </location>
</feature>
<sequence length="413" mass="45229">MPTTPLPKKVDVAIVGAGFAGLSAALVLTRAGRSVAVFDAMRPGEGASSRNGGITSGNIRPGFAEIERRFGQGAALAIEAEGKVAREFLWDLIRTEGLECDFKLTGNFKGALGYDQYDTMARASETLSKRLGIETYAVPHSEQHSHIGTDFYRGGTVRMDVGGLHPAKFHAELLRITRDTGASVHGQTPVTGIVPEGPHCRVETASGTVQARQVLVCTNGYTDKAMPDLQRRMIPVRSRIIATEELPHEVMDRLMPRRMMMGENRQMGFYYRPSPDGRRILLGGRDGSRQGDPLEPTLRLRNGLAELFPELAQVKLSHSWFGNVAMNRDMIPRLFEKDGIHYATGFCGSGVVWAPWVGSRAAHRLLGADAGRSAFAARPPAAVPLYKGDPWFLPAMLGYFTAQDKLAMRRARR</sequence>
<evidence type="ECO:0000313" key="4">
    <source>
        <dbReference type="EMBL" id="MBB3988307.1"/>
    </source>
</evidence>
<evidence type="ECO:0000256" key="1">
    <source>
        <dbReference type="ARBA" id="ARBA00023002"/>
    </source>
</evidence>
<evidence type="ECO:0000313" key="5">
    <source>
        <dbReference type="Proteomes" id="UP000541426"/>
    </source>
</evidence>
<comment type="caution">
    <text evidence="4">The sequence shown here is derived from an EMBL/GenBank/DDBJ whole genome shotgun (WGS) entry which is preliminary data.</text>
</comment>
<keyword evidence="2" id="KW-0472">Membrane</keyword>
<feature type="transmembrane region" description="Helical" evidence="2">
    <location>
        <begin position="12"/>
        <end position="32"/>
    </location>
</feature>
<dbReference type="Pfam" id="PF01266">
    <property type="entry name" value="DAO"/>
    <property type="match status" value="1"/>
</dbReference>
<dbReference type="PANTHER" id="PTHR13847">
    <property type="entry name" value="SARCOSINE DEHYDROGENASE-RELATED"/>
    <property type="match status" value="1"/>
</dbReference>
<dbReference type="EMBL" id="JACIEJ010000019">
    <property type="protein sequence ID" value="MBB3988307.1"/>
    <property type="molecule type" value="Genomic_DNA"/>
</dbReference>
<keyword evidence="1" id="KW-0560">Oxidoreductase</keyword>
<dbReference type="InterPro" id="IPR006076">
    <property type="entry name" value="FAD-dep_OxRdtase"/>
</dbReference>
<keyword evidence="2" id="KW-0812">Transmembrane</keyword>
<dbReference type="SUPFAM" id="SSF51905">
    <property type="entry name" value="FAD/NAD(P)-binding domain"/>
    <property type="match status" value="1"/>
</dbReference>
<dbReference type="RefSeq" id="WP_344717036.1">
    <property type="nucleotide sequence ID" value="NZ_BAABBZ010000053.1"/>
</dbReference>
<dbReference type="Gene3D" id="3.30.9.10">
    <property type="entry name" value="D-Amino Acid Oxidase, subunit A, domain 2"/>
    <property type="match status" value="1"/>
</dbReference>
<dbReference type="InterPro" id="IPR036188">
    <property type="entry name" value="FAD/NAD-bd_sf"/>
</dbReference>
<dbReference type="PANTHER" id="PTHR13847:SF281">
    <property type="entry name" value="FAD DEPENDENT OXIDOREDUCTASE DOMAIN-CONTAINING PROTEIN"/>
    <property type="match status" value="1"/>
</dbReference>
<organism evidence="4 5">
    <name type="scientific">Sagittula marina</name>
    <dbReference type="NCBI Taxonomy" id="943940"/>
    <lineage>
        <taxon>Bacteria</taxon>
        <taxon>Pseudomonadati</taxon>
        <taxon>Pseudomonadota</taxon>
        <taxon>Alphaproteobacteria</taxon>
        <taxon>Rhodobacterales</taxon>
        <taxon>Roseobacteraceae</taxon>
        <taxon>Sagittula</taxon>
    </lineage>
</organism>